<protein>
    <submittedName>
        <fullName evidence="2">Uncharacterized protein</fullName>
    </submittedName>
</protein>
<feature type="region of interest" description="Disordered" evidence="1">
    <location>
        <begin position="63"/>
        <end position="182"/>
    </location>
</feature>
<keyword evidence="3" id="KW-1185">Reference proteome</keyword>
<dbReference type="GeneTree" id="ENSGT01050000248444"/>
<evidence type="ECO:0000313" key="3">
    <source>
        <dbReference type="Proteomes" id="UP000028761"/>
    </source>
</evidence>
<feature type="compositionally biased region" description="Gly residues" evidence="1">
    <location>
        <begin position="171"/>
        <end position="182"/>
    </location>
</feature>
<evidence type="ECO:0000256" key="1">
    <source>
        <dbReference type="SAM" id="MobiDB-lite"/>
    </source>
</evidence>
<sequence length="182" mass="19247">MEKPSPTPFLQHHVCRGPRQGWYHRLHPRLGAAHHQGQERAPGCGRSQAEFPVIEALTGLPAPSALLLSSPPNYQRLKLPDGDPGMPRSPPCHLPPPAHPSDGDPGTPRNPPAISHLLPIPQGPRDTPKPPCRLPPPAHPSDGDPGTPQSPPAVSHLLPIPLLREQQGPGATPGVGQAGPQQ</sequence>
<name>A0A8I5NT82_PAPAN</name>
<reference evidence="2" key="1">
    <citation type="submission" date="2025-08" db="UniProtKB">
        <authorList>
            <consortium name="Ensembl"/>
        </authorList>
    </citation>
    <scope>IDENTIFICATION</scope>
</reference>
<organism evidence="2 3">
    <name type="scientific">Papio anubis</name>
    <name type="common">Olive baboon</name>
    <dbReference type="NCBI Taxonomy" id="9555"/>
    <lineage>
        <taxon>Eukaryota</taxon>
        <taxon>Metazoa</taxon>
        <taxon>Chordata</taxon>
        <taxon>Craniata</taxon>
        <taxon>Vertebrata</taxon>
        <taxon>Euteleostomi</taxon>
        <taxon>Mammalia</taxon>
        <taxon>Eutheria</taxon>
        <taxon>Euarchontoglires</taxon>
        <taxon>Primates</taxon>
        <taxon>Haplorrhini</taxon>
        <taxon>Catarrhini</taxon>
        <taxon>Cercopithecidae</taxon>
        <taxon>Cercopithecinae</taxon>
        <taxon>Papio</taxon>
    </lineage>
</organism>
<accession>A0A8I5NT82</accession>
<dbReference type="Ensembl" id="ENSPANT00000076334.1">
    <property type="protein sequence ID" value="ENSPANP00000057939.1"/>
    <property type="gene ID" value="ENSPANG00000044043.1"/>
</dbReference>
<proteinExistence type="predicted"/>
<evidence type="ECO:0000313" key="2">
    <source>
        <dbReference type="Ensembl" id="ENSPANP00000057939.1"/>
    </source>
</evidence>
<feature type="compositionally biased region" description="Low complexity" evidence="1">
    <location>
        <begin position="63"/>
        <end position="72"/>
    </location>
</feature>
<reference evidence="2" key="2">
    <citation type="submission" date="2025-09" db="UniProtKB">
        <authorList>
            <consortium name="Ensembl"/>
        </authorList>
    </citation>
    <scope>IDENTIFICATION</scope>
</reference>
<dbReference type="Proteomes" id="UP000028761">
    <property type="component" value="Unplaced"/>
</dbReference>
<dbReference type="AlphaFoldDB" id="A0A8I5NT82"/>
<feature type="compositionally biased region" description="Pro residues" evidence="1">
    <location>
        <begin position="87"/>
        <end position="99"/>
    </location>
</feature>
<feature type="compositionally biased region" description="Pro residues" evidence="1">
    <location>
        <begin position="129"/>
        <end position="139"/>
    </location>
</feature>